<dbReference type="AlphaFoldDB" id="A0AA37WFR1"/>
<accession>A0AA37WFR1</accession>
<sequence length="49" mass="5706">MGATDLEVDSKTLNRVIERQKLPSNVRDKVFYFIDMSIRDNKARDAYVS</sequence>
<name>A0AA37WFR1_9BACT</name>
<reference evidence="1" key="1">
    <citation type="journal article" date="2014" name="Int. J. Syst. Evol. Microbiol.">
        <title>Complete genome sequence of Corynebacterium casei LMG S-19264T (=DSM 44701T), isolated from a smear-ripened cheese.</title>
        <authorList>
            <consortium name="US DOE Joint Genome Institute (JGI-PGF)"/>
            <person name="Walter F."/>
            <person name="Albersmeier A."/>
            <person name="Kalinowski J."/>
            <person name="Ruckert C."/>
        </authorList>
    </citation>
    <scope>NUCLEOTIDE SEQUENCE</scope>
    <source>
        <strain evidence="1">NBRC 108769</strain>
    </source>
</reference>
<comment type="caution">
    <text evidence="1">The sequence shown here is derived from an EMBL/GenBank/DDBJ whole genome shotgun (WGS) entry which is preliminary data.</text>
</comment>
<organism evidence="1 2">
    <name type="scientific">Portibacter lacus</name>
    <dbReference type="NCBI Taxonomy" id="1099794"/>
    <lineage>
        <taxon>Bacteria</taxon>
        <taxon>Pseudomonadati</taxon>
        <taxon>Bacteroidota</taxon>
        <taxon>Saprospiria</taxon>
        <taxon>Saprospirales</taxon>
        <taxon>Haliscomenobacteraceae</taxon>
        <taxon>Portibacter</taxon>
    </lineage>
</organism>
<evidence type="ECO:0000313" key="2">
    <source>
        <dbReference type="Proteomes" id="UP001156666"/>
    </source>
</evidence>
<reference evidence="1" key="2">
    <citation type="submission" date="2023-01" db="EMBL/GenBank/DDBJ databases">
        <title>Draft genome sequence of Portibacter lacus strain NBRC 108769.</title>
        <authorList>
            <person name="Sun Q."/>
            <person name="Mori K."/>
        </authorList>
    </citation>
    <scope>NUCLEOTIDE SEQUENCE</scope>
    <source>
        <strain evidence="1">NBRC 108769</strain>
    </source>
</reference>
<protein>
    <submittedName>
        <fullName evidence="1">Uncharacterized protein</fullName>
    </submittedName>
</protein>
<evidence type="ECO:0000313" key="1">
    <source>
        <dbReference type="EMBL" id="GLR19033.1"/>
    </source>
</evidence>
<dbReference type="EMBL" id="BSOH01000024">
    <property type="protein sequence ID" value="GLR19033.1"/>
    <property type="molecule type" value="Genomic_DNA"/>
</dbReference>
<gene>
    <name evidence="1" type="ORF">GCM10007940_36490</name>
</gene>
<keyword evidence="2" id="KW-1185">Reference proteome</keyword>
<proteinExistence type="predicted"/>
<dbReference type="Proteomes" id="UP001156666">
    <property type="component" value="Unassembled WGS sequence"/>
</dbReference>